<dbReference type="Pfam" id="PF00535">
    <property type="entry name" value="Glycos_transf_2"/>
    <property type="match status" value="1"/>
</dbReference>
<sequence length="328" mass="37629">MNDPRVSIVMVNWNGWRDTLECLDSIWEIDYPNYDIVIVDNDSSDDSVVKIREYLNLISDGEGFSDAGDDFQVHEVAQINILMDTPVENPPKHQITLIRARKNWGFAGGNNLGIKYALKFLKPDYLLLLNNDTVVEADFLTPLVETVSGDVGVVGPKTCYFPEKEYINSAGVKMIWPWVIAQNQGIGELDQGQFDEVQEVDALLGACLLIKAEVFQEIGLLDSNFFLILEETDFCLRAHQQGYQIIYQPLSKIYHKEGFSGRLSQLSLYYFYRNRFLIMKKHLNPSKIVLFSNLVFFRLLKDVLTFFLRGEWGFSWAAIRGYYAGLKF</sequence>
<proteinExistence type="inferred from homology"/>
<gene>
    <name evidence="5" type="ORF">HYG87_02180</name>
</gene>
<dbReference type="GO" id="GO:0016757">
    <property type="term" value="F:glycosyltransferase activity"/>
    <property type="evidence" value="ECO:0007669"/>
    <property type="project" value="UniProtKB-KW"/>
</dbReference>
<protein>
    <submittedName>
        <fullName evidence="5">Glycosyltransferase family 2 protein</fullName>
    </submittedName>
</protein>
<dbReference type="InterPro" id="IPR029044">
    <property type="entry name" value="Nucleotide-diphossugar_trans"/>
</dbReference>
<evidence type="ECO:0000256" key="1">
    <source>
        <dbReference type="ARBA" id="ARBA00006739"/>
    </source>
</evidence>
<dbReference type="OrthoDB" id="46222at2157"/>
<dbReference type="RefSeq" id="WP_211533605.1">
    <property type="nucleotide sequence ID" value="NZ_CP058560.1"/>
</dbReference>
<dbReference type="PANTHER" id="PTHR43179:SF12">
    <property type="entry name" value="GALACTOFURANOSYLTRANSFERASE GLFT2"/>
    <property type="match status" value="1"/>
</dbReference>
<keyword evidence="2" id="KW-0328">Glycosyltransferase</keyword>
<dbReference type="CDD" id="cd04186">
    <property type="entry name" value="GT_2_like_c"/>
    <property type="match status" value="1"/>
</dbReference>
<reference evidence="5" key="1">
    <citation type="submission" date="2020-07" db="EMBL/GenBank/DDBJ databases">
        <title>Methanobacterium. sp. MethCan genome.</title>
        <authorList>
            <person name="Postec A."/>
            <person name="Quemeneur M."/>
        </authorList>
    </citation>
    <scope>NUCLEOTIDE SEQUENCE</scope>
    <source>
        <strain evidence="5">MethCAN</strain>
    </source>
</reference>
<dbReference type="GeneID" id="64819534"/>
<organism evidence="5 6">
    <name type="scientific">Methanobacterium alkalithermotolerans</name>
    <dbReference type="NCBI Taxonomy" id="2731220"/>
    <lineage>
        <taxon>Archaea</taxon>
        <taxon>Methanobacteriati</taxon>
        <taxon>Methanobacteriota</taxon>
        <taxon>Methanomada group</taxon>
        <taxon>Methanobacteria</taxon>
        <taxon>Methanobacteriales</taxon>
        <taxon>Methanobacteriaceae</taxon>
        <taxon>Methanobacterium</taxon>
    </lineage>
</organism>
<dbReference type="Gene3D" id="3.90.550.10">
    <property type="entry name" value="Spore Coat Polysaccharide Biosynthesis Protein SpsA, Chain A"/>
    <property type="match status" value="1"/>
</dbReference>
<dbReference type="EMBL" id="CP058560">
    <property type="protein sequence ID" value="QUH22661.1"/>
    <property type="molecule type" value="Genomic_DNA"/>
</dbReference>
<name>A0A8T8KB82_9EURY</name>
<accession>A0A8T8KB82</accession>
<dbReference type="KEGG" id="meme:HYG87_02180"/>
<feature type="domain" description="Glycosyltransferase 2-like" evidence="4">
    <location>
        <begin position="7"/>
        <end position="56"/>
    </location>
</feature>
<dbReference type="InterPro" id="IPR001173">
    <property type="entry name" value="Glyco_trans_2-like"/>
</dbReference>
<dbReference type="Pfam" id="PF13641">
    <property type="entry name" value="Glyco_tranf_2_3"/>
    <property type="match status" value="1"/>
</dbReference>
<evidence type="ECO:0000259" key="4">
    <source>
        <dbReference type="Pfam" id="PF00535"/>
    </source>
</evidence>
<keyword evidence="6" id="KW-1185">Reference proteome</keyword>
<dbReference type="AlphaFoldDB" id="A0A8T8KB82"/>
<dbReference type="SUPFAM" id="SSF53448">
    <property type="entry name" value="Nucleotide-diphospho-sugar transferases"/>
    <property type="match status" value="1"/>
</dbReference>
<comment type="similarity">
    <text evidence="1">Belongs to the glycosyltransferase 2 family.</text>
</comment>
<evidence type="ECO:0000313" key="6">
    <source>
        <dbReference type="Proteomes" id="UP000681041"/>
    </source>
</evidence>
<dbReference type="PANTHER" id="PTHR43179">
    <property type="entry name" value="RHAMNOSYLTRANSFERASE WBBL"/>
    <property type="match status" value="1"/>
</dbReference>
<evidence type="ECO:0000256" key="2">
    <source>
        <dbReference type="ARBA" id="ARBA00022676"/>
    </source>
</evidence>
<keyword evidence="3" id="KW-0808">Transferase</keyword>
<evidence type="ECO:0000256" key="3">
    <source>
        <dbReference type="ARBA" id="ARBA00022679"/>
    </source>
</evidence>
<dbReference type="Proteomes" id="UP000681041">
    <property type="component" value="Chromosome"/>
</dbReference>
<evidence type="ECO:0000313" key="5">
    <source>
        <dbReference type="EMBL" id="QUH22661.1"/>
    </source>
</evidence>